<dbReference type="EMBL" id="KQ242265">
    <property type="protein sequence ID" value="KNC79665.1"/>
    <property type="molecule type" value="Genomic_DNA"/>
</dbReference>
<dbReference type="GO" id="GO:0050667">
    <property type="term" value="P:homocysteine metabolic process"/>
    <property type="evidence" value="ECO:0007669"/>
    <property type="project" value="TreeGrafter"/>
</dbReference>
<gene>
    <name evidence="3" type="ORF">SARC_07945</name>
</gene>
<dbReference type="PRINTS" id="PR00369">
    <property type="entry name" value="FLAVODOXIN"/>
</dbReference>
<dbReference type="InterPro" id="IPR008254">
    <property type="entry name" value="Flavodoxin/NO_synth"/>
</dbReference>
<evidence type="ECO:0000256" key="1">
    <source>
        <dbReference type="ARBA" id="ARBA00022630"/>
    </source>
</evidence>
<dbReference type="GO" id="GO:0010181">
    <property type="term" value="F:FMN binding"/>
    <property type="evidence" value="ECO:0007669"/>
    <property type="project" value="InterPro"/>
</dbReference>
<evidence type="ECO:0000313" key="3">
    <source>
        <dbReference type="EMBL" id="KNC79665.1"/>
    </source>
</evidence>
<evidence type="ECO:0000259" key="2">
    <source>
        <dbReference type="PROSITE" id="PS50902"/>
    </source>
</evidence>
<dbReference type="AlphaFoldDB" id="A0A0L0FSE8"/>
<dbReference type="Gene3D" id="3.40.50.360">
    <property type="match status" value="1"/>
</dbReference>
<keyword evidence="4" id="KW-1185">Reference proteome</keyword>
<dbReference type="eggNOG" id="KOG1159">
    <property type="taxonomic scope" value="Eukaryota"/>
</dbReference>
<dbReference type="PANTHER" id="PTHR19384">
    <property type="entry name" value="NITRIC OXIDE SYNTHASE-RELATED"/>
    <property type="match status" value="1"/>
</dbReference>
<dbReference type="STRING" id="667725.A0A0L0FSE8"/>
<dbReference type="SUPFAM" id="SSF52218">
    <property type="entry name" value="Flavoproteins"/>
    <property type="match status" value="1"/>
</dbReference>
<dbReference type="Pfam" id="PF00258">
    <property type="entry name" value="Flavodoxin_1"/>
    <property type="match status" value="1"/>
</dbReference>
<feature type="domain" description="Flavodoxin-like" evidence="2">
    <location>
        <begin position="11"/>
        <end position="126"/>
    </location>
</feature>
<dbReference type="PANTHER" id="PTHR19384:SF84">
    <property type="entry name" value="METHIONINE SYNTHASE REDUCTASE"/>
    <property type="match status" value="1"/>
</dbReference>
<protein>
    <recommendedName>
        <fullName evidence="2">Flavodoxin-like domain-containing protein</fullName>
    </recommendedName>
</protein>
<dbReference type="GeneID" id="25908449"/>
<accession>A0A0L0FSE8</accession>
<dbReference type="GO" id="GO:0030586">
    <property type="term" value="F:[methionine synthase] reductase (NADPH) activity"/>
    <property type="evidence" value="ECO:0007669"/>
    <property type="project" value="TreeGrafter"/>
</dbReference>
<keyword evidence="1" id="KW-0285">Flavoprotein</keyword>
<dbReference type="Proteomes" id="UP000054560">
    <property type="component" value="Unassembled WGS sequence"/>
</dbReference>
<dbReference type="RefSeq" id="XP_014153567.1">
    <property type="nucleotide sequence ID" value="XM_014298092.1"/>
</dbReference>
<dbReference type="InterPro" id="IPR029039">
    <property type="entry name" value="Flavoprotein-like_sf"/>
</dbReference>
<sequence length="126" mass="14030">MPVPTMDDNKLLILYASQTGTAEAVAEELSERITDELNIKHRIMCVSKASTEFKITKEELVVFVVSSTGDGDPPDTATKLWRQLRLKKVGDSIDLSQLSFAVLGLGDTNYRQGDEVVETITIEKKW</sequence>
<dbReference type="GO" id="GO:0009086">
    <property type="term" value="P:methionine biosynthetic process"/>
    <property type="evidence" value="ECO:0007669"/>
    <property type="project" value="TreeGrafter"/>
</dbReference>
<proteinExistence type="predicted"/>
<reference evidence="3 4" key="1">
    <citation type="submission" date="2011-02" db="EMBL/GenBank/DDBJ databases">
        <title>The Genome Sequence of Sphaeroforma arctica JP610.</title>
        <authorList>
            <consortium name="The Broad Institute Genome Sequencing Platform"/>
            <person name="Russ C."/>
            <person name="Cuomo C."/>
            <person name="Young S.K."/>
            <person name="Zeng Q."/>
            <person name="Gargeya S."/>
            <person name="Alvarado L."/>
            <person name="Berlin A."/>
            <person name="Chapman S.B."/>
            <person name="Chen Z."/>
            <person name="Freedman E."/>
            <person name="Gellesch M."/>
            <person name="Goldberg J."/>
            <person name="Griggs A."/>
            <person name="Gujja S."/>
            <person name="Heilman E."/>
            <person name="Heiman D."/>
            <person name="Howarth C."/>
            <person name="Mehta T."/>
            <person name="Neiman D."/>
            <person name="Pearson M."/>
            <person name="Roberts A."/>
            <person name="Saif S."/>
            <person name="Shea T."/>
            <person name="Shenoy N."/>
            <person name="Sisk P."/>
            <person name="Stolte C."/>
            <person name="Sykes S."/>
            <person name="White J."/>
            <person name="Yandava C."/>
            <person name="Burger G."/>
            <person name="Gray M.W."/>
            <person name="Holland P.W.H."/>
            <person name="King N."/>
            <person name="Lang F.B.F."/>
            <person name="Roger A.J."/>
            <person name="Ruiz-Trillo I."/>
            <person name="Haas B."/>
            <person name="Nusbaum C."/>
            <person name="Birren B."/>
        </authorList>
    </citation>
    <scope>NUCLEOTIDE SEQUENCE [LARGE SCALE GENOMIC DNA]</scope>
    <source>
        <strain evidence="3 4">JP610</strain>
    </source>
</reference>
<dbReference type="GO" id="GO:0050660">
    <property type="term" value="F:flavin adenine dinucleotide binding"/>
    <property type="evidence" value="ECO:0007669"/>
    <property type="project" value="TreeGrafter"/>
</dbReference>
<organism evidence="3 4">
    <name type="scientific">Sphaeroforma arctica JP610</name>
    <dbReference type="NCBI Taxonomy" id="667725"/>
    <lineage>
        <taxon>Eukaryota</taxon>
        <taxon>Ichthyosporea</taxon>
        <taxon>Ichthyophonida</taxon>
        <taxon>Sphaeroforma</taxon>
    </lineage>
</organism>
<dbReference type="PROSITE" id="PS50902">
    <property type="entry name" value="FLAVODOXIN_LIKE"/>
    <property type="match status" value="1"/>
</dbReference>
<name>A0A0L0FSE8_9EUKA</name>
<dbReference type="GO" id="GO:0005829">
    <property type="term" value="C:cytosol"/>
    <property type="evidence" value="ECO:0007669"/>
    <property type="project" value="TreeGrafter"/>
</dbReference>
<dbReference type="InterPro" id="IPR001094">
    <property type="entry name" value="Flavdoxin-like"/>
</dbReference>
<dbReference type="OrthoDB" id="1856718at2759"/>
<evidence type="ECO:0000313" key="4">
    <source>
        <dbReference type="Proteomes" id="UP000054560"/>
    </source>
</evidence>